<sequence>MSYLGGRFTASVYTTAPLETHQAFSSARSNFKGQSGLDFFQDMDPVKLSYNQEQISKYPKQIVDLYSAFSWIEGKVSVNDTRYVGIMEDDFEWCPDSWDELKAVIYEVASRDQLEKGGPLCGIFVATGGSGLVVRTHILRLLRQALTQYGTKMKPDVLIQDCLAGDLELCSSCKLAASRRMILRHTGATESTYENRTYPEDRWQCGWRQPFNGRLGIWVP</sequence>
<evidence type="ECO:0008006" key="3">
    <source>
        <dbReference type="Google" id="ProtNLM"/>
    </source>
</evidence>
<accession>A0A0C9VD06</accession>
<dbReference type="EMBL" id="KN837190">
    <property type="protein sequence ID" value="KIJ35281.1"/>
    <property type="molecule type" value="Genomic_DNA"/>
</dbReference>
<proteinExistence type="predicted"/>
<dbReference type="Proteomes" id="UP000054279">
    <property type="component" value="Unassembled WGS sequence"/>
</dbReference>
<keyword evidence="2" id="KW-1185">Reference proteome</keyword>
<evidence type="ECO:0000313" key="1">
    <source>
        <dbReference type="EMBL" id="KIJ35281.1"/>
    </source>
</evidence>
<protein>
    <recommendedName>
        <fullName evidence="3">Glycosyltransferase family 25 protein</fullName>
    </recommendedName>
</protein>
<dbReference type="OrthoDB" id="3339358at2759"/>
<gene>
    <name evidence="1" type="ORF">M422DRAFT_51551</name>
</gene>
<name>A0A0C9VD06_SPHS4</name>
<evidence type="ECO:0000313" key="2">
    <source>
        <dbReference type="Proteomes" id="UP000054279"/>
    </source>
</evidence>
<dbReference type="AlphaFoldDB" id="A0A0C9VD06"/>
<reference evidence="1 2" key="1">
    <citation type="submission" date="2014-06" db="EMBL/GenBank/DDBJ databases">
        <title>Evolutionary Origins and Diversification of the Mycorrhizal Mutualists.</title>
        <authorList>
            <consortium name="DOE Joint Genome Institute"/>
            <consortium name="Mycorrhizal Genomics Consortium"/>
            <person name="Kohler A."/>
            <person name="Kuo A."/>
            <person name="Nagy L.G."/>
            <person name="Floudas D."/>
            <person name="Copeland A."/>
            <person name="Barry K.W."/>
            <person name="Cichocki N."/>
            <person name="Veneault-Fourrey C."/>
            <person name="LaButti K."/>
            <person name="Lindquist E.A."/>
            <person name="Lipzen A."/>
            <person name="Lundell T."/>
            <person name="Morin E."/>
            <person name="Murat C."/>
            <person name="Riley R."/>
            <person name="Ohm R."/>
            <person name="Sun H."/>
            <person name="Tunlid A."/>
            <person name="Henrissat B."/>
            <person name="Grigoriev I.V."/>
            <person name="Hibbett D.S."/>
            <person name="Martin F."/>
        </authorList>
    </citation>
    <scope>NUCLEOTIDE SEQUENCE [LARGE SCALE GENOMIC DNA]</scope>
    <source>
        <strain evidence="1 2">SS14</strain>
    </source>
</reference>
<organism evidence="1 2">
    <name type="scientific">Sphaerobolus stellatus (strain SS14)</name>
    <dbReference type="NCBI Taxonomy" id="990650"/>
    <lineage>
        <taxon>Eukaryota</taxon>
        <taxon>Fungi</taxon>
        <taxon>Dikarya</taxon>
        <taxon>Basidiomycota</taxon>
        <taxon>Agaricomycotina</taxon>
        <taxon>Agaricomycetes</taxon>
        <taxon>Phallomycetidae</taxon>
        <taxon>Geastrales</taxon>
        <taxon>Sphaerobolaceae</taxon>
        <taxon>Sphaerobolus</taxon>
    </lineage>
</organism>
<dbReference type="HOGENOM" id="CLU_1256730_0_0_1"/>